<evidence type="ECO:0000313" key="1">
    <source>
        <dbReference type="EMBL" id="PIR90112.1"/>
    </source>
</evidence>
<proteinExistence type="predicted"/>
<protein>
    <submittedName>
        <fullName evidence="1">Uncharacterized protein</fullName>
    </submittedName>
</protein>
<accession>A0A2H0UTN8</accession>
<name>A0A2H0UTN8_9BACT</name>
<evidence type="ECO:0000313" key="2">
    <source>
        <dbReference type="Proteomes" id="UP000230132"/>
    </source>
</evidence>
<reference evidence="2" key="1">
    <citation type="submission" date="2017-09" db="EMBL/GenBank/DDBJ databases">
        <title>Depth-based differentiation of microbial function through sediment-hosted aquifers and enrichment of novel symbionts in the deep terrestrial subsurface.</title>
        <authorList>
            <person name="Probst A.J."/>
            <person name="Ladd B."/>
            <person name="Jarett J.K."/>
            <person name="Geller-Mcgrath D.E."/>
            <person name="Sieber C.M.K."/>
            <person name="Emerson J.B."/>
            <person name="Anantharaman K."/>
            <person name="Thomas B.C."/>
            <person name="Malmstrom R."/>
            <person name="Stieglmeier M."/>
            <person name="Klingl A."/>
            <person name="Woyke T."/>
            <person name="Ryan C.M."/>
            <person name="Banfield J.F."/>
        </authorList>
    </citation>
    <scope>NUCLEOTIDE SEQUENCE [LARGE SCALE GENOMIC DNA]</scope>
</reference>
<organism evidence="1 2">
    <name type="scientific">bacterium (Candidatus Gribaldobacteria) CG10_big_fil_rev_8_21_14_0_10_37_21</name>
    <dbReference type="NCBI Taxonomy" id="2014275"/>
    <lineage>
        <taxon>Bacteria</taxon>
        <taxon>Candidatus Gribaldobacteria</taxon>
    </lineage>
</organism>
<dbReference type="AlphaFoldDB" id="A0A2H0UTN8"/>
<comment type="caution">
    <text evidence="1">The sequence shown here is derived from an EMBL/GenBank/DDBJ whole genome shotgun (WGS) entry which is preliminary data.</text>
</comment>
<dbReference type="EMBL" id="PFAX01000032">
    <property type="protein sequence ID" value="PIR90112.1"/>
    <property type="molecule type" value="Genomic_DNA"/>
</dbReference>
<sequence>MLEYDKNLTFRIIYGNINLFFPGCGDINFYAQKGEEILTMEKKWINEFVAKEKATHIAFFGGAIASRFDYSILEETLKQYGQAKVAKWDGLGLRVAFLPPVKMKQDSRFPGWNVKPEKWFYEQIAAGEIEEKSLWLGNAEKGGEVDLFDPRCKPNHNKGKQMWEGDENFLGPIIEGLRNGGKIAHYEYGPQSSRFGVSVIEAEQHVYPDPALANLLGFNPEQVIMSEGVVQGSYLSQAYPGLPRFKDGQTNTLVWFRERLEGGRYRLYGGDSDWGGRAYVSYDSVGCRWRYISYLPLVVLSPWKLRA</sequence>
<dbReference type="Proteomes" id="UP000230132">
    <property type="component" value="Unassembled WGS sequence"/>
</dbReference>
<gene>
    <name evidence="1" type="ORF">COU05_03150</name>
</gene>